<comment type="caution">
    <text evidence="9">The sequence shown here is derived from an EMBL/GenBank/DDBJ whole genome shotgun (WGS) entry which is preliminary data.</text>
</comment>
<feature type="transmembrane region" description="Helical" evidence="6">
    <location>
        <begin position="187"/>
        <end position="208"/>
    </location>
</feature>
<feature type="domain" description="Type II secretion system protein GspF" evidence="7">
    <location>
        <begin position="49"/>
        <end position="177"/>
    </location>
</feature>
<dbReference type="PANTHER" id="PTHR35007:SF1">
    <property type="entry name" value="PILUS ASSEMBLY PROTEIN"/>
    <property type="match status" value="1"/>
</dbReference>
<sequence>MLAYLFYNTWAAAIVLIPVGIFYLHQWREDYCRKKEQEFREQFQNGMQILASALKAGYSVENAVRETEKDLRPLYPKDSRIRREFIRMIHELDMNLTAEQVLKDMAGRIQQEDVDNFVTVFATAKRTGGDSISILKNTVQMIGEKIEVEREIQTLLAAKKLEFNVMCIIPLGMVLYMRMAFPEFLSVLYGSLVGVIMMSVCLGVYAFAWRLGTKMVQIEV</sequence>
<dbReference type="AlphaFoldDB" id="A0A3R8JVQ9"/>
<evidence type="ECO:0000256" key="2">
    <source>
        <dbReference type="ARBA" id="ARBA00022475"/>
    </source>
</evidence>
<keyword evidence="2" id="KW-1003">Cell membrane</keyword>
<keyword evidence="3 6" id="KW-0812">Transmembrane</keyword>
<protein>
    <submittedName>
        <fullName evidence="9">Type II secretion system protein F</fullName>
    </submittedName>
</protein>
<evidence type="ECO:0000313" key="9">
    <source>
        <dbReference type="EMBL" id="RRK35531.1"/>
    </source>
</evidence>
<evidence type="ECO:0000256" key="6">
    <source>
        <dbReference type="SAM" id="Phobius"/>
    </source>
</evidence>
<dbReference type="Pfam" id="PF00482">
    <property type="entry name" value="T2SSF"/>
    <property type="match status" value="1"/>
</dbReference>
<proteinExistence type="predicted"/>
<evidence type="ECO:0000256" key="5">
    <source>
        <dbReference type="ARBA" id="ARBA00023136"/>
    </source>
</evidence>
<reference evidence="9" key="1">
    <citation type="submission" date="2018-10" db="EMBL/GenBank/DDBJ databases">
        <title>Schaedlerella arabinophila gen. nov. sp. nov., isolated from the mouse intestinal tract and comparative analysis with the genome of the closely related altered Schaedler flora strain ASF502.</title>
        <authorList>
            <person name="Miyake S."/>
            <person name="Soh M."/>
            <person name="Seedorf H."/>
        </authorList>
    </citation>
    <scope>NUCLEOTIDE SEQUENCE [LARGE SCALE GENOMIC DNA]</scope>
    <source>
        <strain evidence="9">DSM 106076</strain>
    </source>
</reference>
<dbReference type="Proteomes" id="UP000274920">
    <property type="component" value="Unassembled WGS sequence"/>
</dbReference>
<evidence type="ECO:0000256" key="3">
    <source>
        <dbReference type="ARBA" id="ARBA00022692"/>
    </source>
</evidence>
<dbReference type="GO" id="GO:0005886">
    <property type="term" value="C:plasma membrane"/>
    <property type="evidence" value="ECO:0007669"/>
    <property type="project" value="UniProtKB-SubCell"/>
</dbReference>
<dbReference type="PANTHER" id="PTHR35007">
    <property type="entry name" value="INTEGRAL MEMBRANE PROTEIN-RELATED"/>
    <property type="match status" value="1"/>
</dbReference>
<keyword evidence="10" id="KW-1185">Reference proteome</keyword>
<evidence type="ECO:0000313" key="10">
    <source>
        <dbReference type="Proteomes" id="UP000274920"/>
    </source>
</evidence>
<reference evidence="8 11" key="2">
    <citation type="submission" date="2019-07" db="EMBL/GenBank/DDBJ databases">
        <title>Draft genome sequences of 15 bacterial species constituting the stable defined intestinal microbiota of the GM15 gnotobiotic mouse model.</title>
        <authorList>
            <person name="Elie C."/>
            <person name="Mathieu A."/>
            <person name="Saliou A."/>
            <person name="Darnaud M."/>
            <person name="Leulier F."/>
            <person name="Tamellini A."/>
        </authorList>
    </citation>
    <scope>NUCLEOTIDE SEQUENCE [LARGE SCALE GENOMIC DNA]</scope>
    <source>
        <strain evidence="11">ASF 502</strain>
        <strain evidence="8">MD300</strain>
    </source>
</reference>
<name>A0A3R8JVQ9_9FIRM</name>
<evidence type="ECO:0000256" key="1">
    <source>
        <dbReference type="ARBA" id="ARBA00004651"/>
    </source>
</evidence>
<gene>
    <name evidence="9" type="ORF">EBB54_25555</name>
    <name evidence="8" type="ORF">FMM80_26335</name>
</gene>
<feature type="transmembrane region" description="Helical" evidence="6">
    <location>
        <begin position="163"/>
        <end position="181"/>
    </location>
</feature>
<dbReference type="InterPro" id="IPR018076">
    <property type="entry name" value="T2SS_GspF_dom"/>
</dbReference>
<evidence type="ECO:0000259" key="7">
    <source>
        <dbReference type="Pfam" id="PF00482"/>
    </source>
</evidence>
<keyword evidence="4 6" id="KW-1133">Transmembrane helix</keyword>
<keyword evidence="5 6" id="KW-0472">Membrane</keyword>
<comment type="subcellular location">
    <subcellularLocation>
        <location evidence="1">Cell membrane</location>
        <topology evidence="1">Multi-pass membrane protein</topology>
    </subcellularLocation>
</comment>
<evidence type="ECO:0000256" key="4">
    <source>
        <dbReference type="ARBA" id="ARBA00022989"/>
    </source>
</evidence>
<dbReference type="EMBL" id="VIRB01000149">
    <property type="protein sequence ID" value="NDO71973.1"/>
    <property type="molecule type" value="Genomic_DNA"/>
</dbReference>
<dbReference type="Proteomes" id="UP000474104">
    <property type="component" value="Unassembled WGS sequence"/>
</dbReference>
<accession>A0A3R8JVQ9</accession>
<evidence type="ECO:0000313" key="11">
    <source>
        <dbReference type="Proteomes" id="UP000474104"/>
    </source>
</evidence>
<organism evidence="9 10">
    <name type="scientific">Schaedlerella arabinosiphila</name>
    <dbReference type="NCBI Taxonomy" id="2044587"/>
    <lineage>
        <taxon>Bacteria</taxon>
        <taxon>Bacillati</taxon>
        <taxon>Bacillota</taxon>
        <taxon>Clostridia</taxon>
        <taxon>Lachnospirales</taxon>
        <taxon>Lachnospiraceae</taxon>
        <taxon>Schaedlerella</taxon>
    </lineage>
</organism>
<dbReference type="OrthoDB" id="9796142at2"/>
<dbReference type="EMBL" id="RHJS01000002">
    <property type="protein sequence ID" value="RRK35531.1"/>
    <property type="molecule type" value="Genomic_DNA"/>
</dbReference>
<feature type="transmembrane region" description="Helical" evidence="6">
    <location>
        <begin position="6"/>
        <end position="25"/>
    </location>
</feature>
<evidence type="ECO:0000313" key="8">
    <source>
        <dbReference type="EMBL" id="NDO71973.1"/>
    </source>
</evidence>